<dbReference type="OrthoDB" id="6020543at2759"/>
<dbReference type="AlphaFoldDB" id="A0A226CX78"/>
<evidence type="ECO:0000313" key="6">
    <source>
        <dbReference type="Proteomes" id="UP000198287"/>
    </source>
</evidence>
<feature type="compositionally biased region" description="Pro residues" evidence="1">
    <location>
        <begin position="117"/>
        <end position="139"/>
    </location>
</feature>
<dbReference type="GO" id="GO:0008061">
    <property type="term" value="F:chitin binding"/>
    <property type="evidence" value="ECO:0007669"/>
    <property type="project" value="InterPro"/>
</dbReference>
<accession>A0A226CX78</accession>
<dbReference type="EMBL" id="LNIX01000001">
    <property type="protein sequence ID" value="OXA64993.1"/>
    <property type="molecule type" value="Genomic_DNA"/>
</dbReference>
<sequence length="309" mass="34202">MKNLAVLILAVGAVIAAPFDEDLDESAVPRRPNFDNVKYYDCSAKENGNYLHPNDCTRFITCSNGRASDMACPDCDVNNIKGCQGNPYLVYDVKNDTCDWPNVTPCHNSSSTTAVPIPDPSPPPTEAPTHPPTETPTHPPTEASTDPPAPGDCKYAEGDPCNPNDCDQCDYCVNKKSFYYRCARVEPENPLKPATGTWVLEQCAEGDFVDDANPLAAKLTGGQCTPWDFLHEATKEKYKNDKNCIPDREKCEYGQNADQICGPNYWFKETTKSPKDERSCPTGNIWDQQRQNCKPCKQVDSCKDHATCI</sequence>
<feature type="region of interest" description="Disordered" evidence="1">
    <location>
        <begin position="109"/>
        <end position="150"/>
    </location>
</feature>
<protein>
    <recommendedName>
        <fullName evidence="3">Chitin-binding type-2 domain-containing protein</fullName>
    </recommendedName>
</protein>
<keyword evidence="6" id="KW-1185">Reference proteome</keyword>
<dbReference type="GO" id="GO:0005576">
    <property type="term" value="C:extracellular region"/>
    <property type="evidence" value="ECO:0007669"/>
    <property type="project" value="InterPro"/>
</dbReference>
<feature type="signal peptide" evidence="2">
    <location>
        <begin position="1"/>
        <end position="16"/>
    </location>
</feature>
<reference evidence="4 6" key="1">
    <citation type="submission" date="2015-12" db="EMBL/GenBank/DDBJ databases">
        <title>The genome of Folsomia candida.</title>
        <authorList>
            <person name="Faddeeva A."/>
            <person name="Derks M.F."/>
            <person name="Anvar Y."/>
            <person name="Smit S."/>
            <person name="Van Straalen N."/>
            <person name="Roelofs D."/>
        </authorList>
    </citation>
    <scope>NUCLEOTIDE SEQUENCE [LARGE SCALE GENOMIC DNA]</scope>
    <source>
        <strain evidence="4 6">VU population</strain>
        <tissue evidence="4">Whole body</tissue>
    </source>
</reference>
<dbReference type="EMBL" id="LNIX01000086">
    <property type="protein sequence ID" value="OXA36636.1"/>
    <property type="molecule type" value="Genomic_DNA"/>
</dbReference>
<dbReference type="Gene3D" id="2.170.140.10">
    <property type="entry name" value="Chitin binding domain"/>
    <property type="match status" value="1"/>
</dbReference>
<dbReference type="InterPro" id="IPR036508">
    <property type="entry name" value="Chitin-bd_dom_sf"/>
</dbReference>
<comment type="caution">
    <text evidence="4">The sequence shown here is derived from an EMBL/GenBank/DDBJ whole genome shotgun (WGS) entry which is preliminary data.</text>
</comment>
<feature type="chain" id="PRO_5011911183" description="Chitin-binding type-2 domain-containing protein" evidence="2">
    <location>
        <begin position="17"/>
        <end position="309"/>
    </location>
</feature>
<dbReference type="InterPro" id="IPR002557">
    <property type="entry name" value="Chitin-bd_dom"/>
</dbReference>
<dbReference type="SUPFAM" id="SSF57625">
    <property type="entry name" value="Invertebrate chitin-binding proteins"/>
    <property type="match status" value="1"/>
</dbReference>
<dbReference type="Proteomes" id="UP000198287">
    <property type="component" value="Unassembled WGS sequence"/>
</dbReference>
<dbReference type="PROSITE" id="PS50940">
    <property type="entry name" value="CHIT_BIND_II"/>
    <property type="match status" value="1"/>
</dbReference>
<dbReference type="SMART" id="SM00494">
    <property type="entry name" value="ChtBD2"/>
    <property type="match status" value="2"/>
</dbReference>
<keyword evidence="2" id="KW-0732">Signal</keyword>
<feature type="domain" description="Chitin-binding type-2" evidence="3">
    <location>
        <begin position="39"/>
        <end position="74"/>
    </location>
</feature>
<organism evidence="4 6">
    <name type="scientific">Folsomia candida</name>
    <name type="common">Springtail</name>
    <dbReference type="NCBI Taxonomy" id="158441"/>
    <lineage>
        <taxon>Eukaryota</taxon>
        <taxon>Metazoa</taxon>
        <taxon>Ecdysozoa</taxon>
        <taxon>Arthropoda</taxon>
        <taxon>Hexapoda</taxon>
        <taxon>Collembola</taxon>
        <taxon>Entomobryomorpha</taxon>
        <taxon>Isotomoidea</taxon>
        <taxon>Isotomidae</taxon>
        <taxon>Proisotominae</taxon>
        <taxon>Folsomia</taxon>
    </lineage>
</organism>
<dbReference type="Pfam" id="PF01607">
    <property type="entry name" value="CBM_14"/>
    <property type="match status" value="1"/>
</dbReference>
<evidence type="ECO:0000313" key="4">
    <source>
        <dbReference type="EMBL" id="OXA36636.1"/>
    </source>
</evidence>
<evidence type="ECO:0000313" key="5">
    <source>
        <dbReference type="EMBL" id="OXA64993.1"/>
    </source>
</evidence>
<evidence type="ECO:0000256" key="2">
    <source>
        <dbReference type="SAM" id="SignalP"/>
    </source>
</evidence>
<evidence type="ECO:0000259" key="3">
    <source>
        <dbReference type="PROSITE" id="PS50940"/>
    </source>
</evidence>
<gene>
    <name evidence="5" type="ORF">Fcan01_00140</name>
    <name evidence="4" type="ORF">Fcan01_28599</name>
</gene>
<evidence type="ECO:0000256" key="1">
    <source>
        <dbReference type="SAM" id="MobiDB-lite"/>
    </source>
</evidence>
<name>A0A226CX78_FOLCA</name>
<proteinExistence type="predicted"/>